<sequence length="81" mass="9585">MKQCWEARTPEGASWDVEWRLFHNSVAMWSGLMIHGRSVSRPHSRSCGVKSRQPEMSKFLPMMLSLKHTRMLRSRSRRRIS</sequence>
<keyword evidence="2" id="KW-1185">Reference proteome</keyword>
<dbReference type="Gramene" id="KXG32506">
    <property type="protein sequence ID" value="KXG32506"/>
    <property type="gene ID" value="SORBI_3003G164000"/>
</dbReference>
<gene>
    <name evidence="1" type="ORF">SORBI_3003G164000</name>
</gene>
<dbReference type="AlphaFoldDB" id="A0A1B6Q3J8"/>
<evidence type="ECO:0000313" key="1">
    <source>
        <dbReference type="EMBL" id="KXG32506.1"/>
    </source>
</evidence>
<accession>A0A1B6Q3J8</accession>
<evidence type="ECO:0000313" key="2">
    <source>
        <dbReference type="Proteomes" id="UP000000768"/>
    </source>
</evidence>
<dbReference type="EMBL" id="CM000762">
    <property type="protein sequence ID" value="KXG32506.1"/>
    <property type="molecule type" value="Genomic_DNA"/>
</dbReference>
<dbReference type="Proteomes" id="UP000000768">
    <property type="component" value="Chromosome 3"/>
</dbReference>
<reference evidence="1 2" key="1">
    <citation type="journal article" date="2009" name="Nature">
        <title>The Sorghum bicolor genome and the diversification of grasses.</title>
        <authorList>
            <person name="Paterson A.H."/>
            <person name="Bowers J.E."/>
            <person name="Bruggmann R."/>
            <person name="Dubchak I."/>
            <person name="Grimwood J."/>
            <person name="Gundlach H."/>
            <person name="Haberer G."/>
            <person name="Hellsten U."/>
            <person name="Mitros T."/>
            <person name="Poliakov A."/>
            <person name="Schmutz J."/>
            <person name="Spannagl M."/>
            <person name="Tang H."/>
            <person name="Wang X."/>
            <person name="Wicker T."/>
            <person name="Bharti A.K."/>
            <person name="Chapman J."/>
            <person name="Feltus F.A."/>
            <person name="Gowik U."/>
            <person name="Grigoriev I.V."/>
            <person name="Lyons E."/>
            <person name="Maher C.A."/>
            <person name="Martis M."/>
            <person name="Narechania A."/>
            <person name="Otillar R.P."/>
            <person name="Penning B.W."/>
            <person name="Salamov A.A."/>
            <person name="Wang Y."/>
            <person name="Zhang L."/>
            <person name="Carpita N.C."/>
            <person name="Freeling M."/>
            <person name="Gingle A.R."/>
            <person name="Hash C.T."/>
            <person name="Keller B."/>
            <person name="Klein P."/>
            <person name="Kresovich S."/>
            <person name="McCann M.C."/>
            <person name="Ming R."/>
            <person name="Peterson D.G."/>
            <person name="Mehboob-ur-Rahman"/>
            <person name="Ware D."/>
            <person name="Westhoff P."/>
            <person name="Mayer K.F."/>
            <person name="Messing J."/>
            <person name="Rokhsar D.S."/>
        </authorList>
    </citation>
    <scope>NUCLEOTIDE SEQUENCE [LARGE SCALE GENOMIC DNA]</scope>
    <source>
        <strain evidence="2">cv. BTx623</strain>
    </source>
</reference>
<reference evidence="2" key="2">
    <citation type="journal article" date="2018" name="Plant J.">
        <title>The Sorghum bicolor reference genome: improved assembly, gene annotations, a transcriptome atlas, and signatures of genome organization.</title>
        <authorList>
            <person name="McCormick R.F."/>
            <person name="Truong S.K."/>
            <person name="Sreedasyam A."/>
            <person name="Jenkins J."/>
            <person name="Shu S."/>
            <person name="Sims D."/>
            <person name="Kennedy M."/>
            <person name="Amirebrahimi M."/>
            <person name="Weers B.D."/>
            <person name="McKinley B."/>
            <person name="Mattison A."/>
            <person name="Morishige D.T."/>
            <person name="Grimwood J."/>
            <person name="Schmutz J."/>
            <person name="Mullet J.E."/>
        </authorList>
    </citation>
    <scope>NUCLEOTIDE SEQUENCE [LARGE SCALE GENOMIC DNA]</scope>
    <source>
        <strain evidence="2">cv. BTx623</strain>
    </source>
</reference>
<dbReference type="InParanoid" id="A0A1B6Q3J8"/>
<protein>
    <submittedName>
        <fullName evidence="1">Uncharacterized protein</fullName>
    </submittedName>
</protein>
<name>A0A1B6Q3J8_SORBI</name>
<organism evidence="1 2">
    <name type="scientific">Sorghum bicolor</name>
    <name type="common">Sorghum</name>
    <name type="synonym">Sorghum vulgare</name>
    <dbReference type="NCBI Taxonomy" id="4558"/>
    <lineage>
        <taxon>Eukaryota</taxon>
        <taxon>Viridiplantae</taxon>
        <taxon>Streptophyta</taxon>
        <taxon>Embryophyta</taxon>
        <taxon>Tracheophyta</taxon>
        <taxon>Spermatophyta</taxon>
        <taxon>Magnoliopsida</taxon>
        <taxon>Liliopsida</taxon>
        <taxon>Poales</taxon>
        <taxon>Poaceae</taxon>
        <taxon>PACMAD clade</taxon>
        <taxon>Panicoideae</taxon>
        <taxon>Andropogonodae</taxon>
        <taxon>Andropogoneae</taxon>
        <taxon>Sorghinae</taxon>
        <taxon>Sorghum</taxon>
    </lineage>
</organism>
<proteinExistence type="predicted"/>